<name>A0A8K0RLU0_9HYPO</name>
<proteinExistence type="predicted"/>
<keyword evidence="2" id="KW-1133">Transmembrane helix</keyword>
<dbReference type="EMBL" id="JAGPXF010000008">
    <property type="protein sequence ID" value="KAH7233623.1"/>
    <property type="molecule type" value="Genomic_DNA"/>
</dbReference>
<comment type="caution">
    <text evidence="3">The sequence shown here is derived from an EMBL/GenBank/DDBJ whole genome shotgun (WGS) entry which is preliminary data.</text>
</comment>
<evidence type="ECO:0000256" key="1">
    <source>
        <dbReference type="SAM" id="MobiDB-lite"/>
    </source>
</evidence>
<dbReference type="OrthoDB" id="194358at2759"/>
<feature type="region of interest" description="Disordered" evidence="1">
    <location>
        <begin position="1"/>
        <end position="53"/>
    </location>
</feature>
<reference evidence="3" key="1">
    <citation type="journal article" date="2021" name="Nat. Commun.">
        <title>Genetic determinants of endophytism in the Arabidopsis root mycobiome.</title>
        <authorList>
            <person name="Mesny F."/>
            <person name="Miyauchi S."/>
            <person name="Thiergart T."/>
            <person name="Pickel B."/>
            <person name="Atanasova L."/>
            <person name="Karlsson M."/>
            <person name="Huettel B."/>
            <person name="Barry K.W."/>
            <person name="Haridas S."/>
            <person name="Chen C."/>
            <person name="Bauer D."/>
            <person name="Andreopoulos W."/>
            <person name="Pangilinan J."/>
            <person name="LaButti K."/>
            <person name="Riley R."/>
            <person name="Lipzen A."/>
            <person name="Clum A."/>
            <person name="Drula E."/>
            <person name="Henrissat B."/>
            <person name="Kohler A."/>
            <person name="Grigoriev I.V."/>
            <person name="Martin F.M."/>
            <person name="Hacquard S."/>
        </authorList>
    </citation>
    <scope>NUCLEOTIDE SEQUENCE</scope>
    <source>
        <strain evidence="3">MPI-SDFR-AT-0068</strain>
    </source>
</reference>
<organism evidence="3 4">
    <name type="scientific">Fusarium tricinctum</name>
    <dbReference type="NCBI Taxonomy" id="61284"/>
    <lineage>
        <taxon>Eukaryota</taxon>
        <taxon>Fungi</taxon>
        <taxon>Dikarya</taxon>
        <taxon>Ascomycota</taxon>
        <taxon>Pezizomycotina</taxon>
        <taxon>Sordariomycetes</taxon>
        <taxon>Hypocreomycetidae</taxon>
        <taxon>Hypocreales</taxon>
        <taxon>Nectriaceae</taxon>
        <taxon>Fusarium</taxon>
        <taxon>Fusarium tricinctum species complex</taxon>
    </lineage>
</organism>
<keyword evidence="2" id="KW-0812">Transmembrane</keyword>
<keyword evidence="2" id="KW-0472">Membrane</keyword>
<accession>A0A8K0RLU0</accession>
<feature type="transmembrane region" description="Helical" evidence="2">
    <location>
        <begin position="71"/>
        <end position="92"/>
    </location>
</feature>
<dbReference type="AlphaFoldDB" id="A0A8K0RLU0"/>
<evidence type="ECO:0000313" key="3">
    <source>
        <dbReference type="EMBL" id="KAH7233623.1"/>
    </source>
</evidence>
<dbReference type="Proteomes" id="UP000813427">
    <property type="component" value="Unassembled WGS sequence"/>
</dbReference>
<protein>
    <submittedName>
        <fullName evidence="3">Uncharacterized protein</fullName>
    </submittedName>
</protein>
<evidence type="ECO:0000313" key="4">
    <source>
        <dbReference type="Proteomes" id="UP000813427"/>
    </source>
</evidence>
<gene>
    <name evidence="3" type="ORF">BKA59DRAFT_560376</name>
</gene>
<evidence type="ECO:0000256" key="2">
    <source>
        <dbReference type="SAM" id="Phobius"/>
    </source>
</evidence>
<feature type="transmembrane region" description="Helical" evidence="2">
    <location>
        <begin position="172"/>
        <end position="194"/>
    </location>
</feature>
<sequence length="321" mass="35445">MSQSTDLPTADSAEVSQPELEVSGDHGISVSDLSSPPPAPDETPSAPAKEPTKKGSLVQFKTWISENKMAVSGWIVALLSLVVTVIAMVPSFRSESMSQRALELAEWTALKDFIENCKQDHQAGMASIACQEAITQPLPAPPHVQITSSIIKRWTDNGCDCKKRDIGLPLSVAIKNIIILTTYIVPAALHVVVLRIRHMKFSKWDCVEDNWSQVENFVEQISKISRYETIDFDAYEPLDAQVAEVRSKHRFEYVSRTGLTICNRIGGLERGHYDTVPWPDGVASLHASTLIYVDEVVISGLIRHVVVFLSMALGMCATMIR</sequence>
<keyword evidence="4" id="KW-1185">Reference proteome</keyword>